<feature type="transmembrane region" description="Helical" evidence="1">
    <location>
        <begin position="12"/>
        <end position="31"/>
    </location>
</feature>
<keyword evidence="1" id="KW-1133">Transmembrane helix</keyword>
<dbReference type="EMBL" id="BMJN01000003">
    <property type="protein sequence ID" value="GGE25338.1"/>
    <property type="molecule type" value="Genomic_DNA"/>
</dbReference>
<reference evidence="2" key="1">
    <citation type="journal article" date="2014" name="Int. J. Syst. Evol. Microbiol.">
        <title>Complete genome sequence of Corynebacterium casei LMG S-19264T (=DSM 44701T), isolated from a smear-ripened cheese.</title>
        <authorList>
            <consortium name="US DOE Joint Genome Institute (JGI-PGF)"/>
            <person name="Walter F."/>
            <person name="Albersmeier A."/>
            <person name="Kalinowski J."/>
            <person name="Ruckert C."/>
        </authorList>
    </citation>
    <scope>NUCLEOTIDE SEQUENCE</scope>
    <source>
        <strain evidence="2">CGMCC 1.15533</strain>
    </source>
</reference>
<keyword evidence="1" id="KW-0472">Membrane</keyword>
<proteinExistence type="predicted"/>
<organism evidence="2 3">
    <name type="scientific">Streptococcus himalayensis</name>
    <dbReference type="NCBI Taxonomy" id="1888195"/>
    <lineage>
        <taxon>Bacteria</taxon>
        <taxon>Bacillati</taxon>
        <taxon>Bacillota</taxon>
        <taxon>Bacilli</taxon>
        <taxon>Lactobacillales</taxon>
        <taxon>Streptococcaceae</taxon>
        <taxon>Streptococcus</taxon>
    </lineage>
</organism>
<dbReference type="Pfam" id="PF20207">
    <property type="entry name" value="DUF6568"/>
    <property type="match status" value="1"/>
</dbReference>
<evidence type="ECO:0000313" key="2">
    <source>
        <dbReference type="EMBL" id="GGE25338.1"/>
    </source>
</evidence>
<gene>
    <name evidence="2" type="ORF">GCM10011510_03040</name>
</gene>
<dbReference type="Gene3D" id="3.40.30.10">
    <property type="entry name" value="Glutaredoxin"/>
    <property type="match status" value="1"/>
</dbReference>
<name>A0A917A501_9STRE</name>
<comment type="caution">
    <text evidence="2">The sequence shown here is derived from an EMBL/GenBank/DDBJ whole genome shotgun (WGS) entry which is preliminary data.</text>
</comment>
<dbReference type="InterPro" id="IPR046698">
    <property type="entry name" value="PedC-like"/>
</dbReference>
<sequence>MVLVVMSKYKIMILCISLSFLIVCCVLVIFLKSSSLTDYQKAVQAYRRINMEELEARLEKNESIYLYIGRESCPYCREFVPKLTQAVSEKNSIVYYLDSEGNDKEAIKQFRKLQGIKTVPSLGYYNHRGLVRKLEKGSQASIEEIKEFLRRR</sequence>
<evidence type="ECO:0000313" key="3">
    <source>
        <dbReference type="Proteomes" id="UP000660801"/>
    </source>
</evidence>
<keyword evidence="1" id="KW-0812">Transmembrane</keyword>
<dbReference type="SUPFAM" id="SSF52833">
    <property type="entry name" value="Thioredoxin-like"/>
    <property type="match status" value="1"/>
</dbReference>
<accession>A0A917A501</accession>
<dbReference type="AlphaFoldDB" id="A0A917A501"/>
<evidence type="ECO:0000256" key="1">
    <source>
        <dbReference type="SAM" id="Phobius"/>
    </source>
</evidence>
<keyword evidence="3" id="KW-1185">Reference proteome</keyword>
<dbReference type="Proteomes" id="UP000660801">
    <property type="component" value="Unassembled WGS sequence"/>
</dbReference>
<reference evidence="2" key="2">
    <citation type="submission" date="2020-09" db="EMBL/GenBank/DDBJ databases">
        <authorList>
            <person name="Sun Q."/>
            <person name="Zhou Y."/>
        </authorList>
    </citation>
    <scope>NUCLEOTIDE SEQUENCE</scope>
    <source>
        <strain evidence="2">CGMCC 1.15533</strain>
    </source>
</reference>
<protein>
    <submittedName>
        <fullName evidence="2">Thiol reductase thioredoxin</fullName>
    </submittedName>
</protein>
<dbReference type="InterPro" id="IPR036249">
    <property type="entry name" value="Thioredoxin-like_sf"/>
</dbReference>
<dbReference type="CDD" id="cd02947">
    <property type="entry name" value="TRX_family"/>
    <property type="match status" value="1"/>
</dbReference>